<dbReference type="InterPro" id="IPR023222">
    <property type="entry name" value="PsbQ-like_dom_sf"/>
</dbReference>
<proteinExistence type="predicted"/>
<feature type="chain" id="PRO_5041910605" evidence="2">
    <location>
        <begin position="18"/>
        <end position="206"/>
    </location>
</feature>
<dbReference type="Gene3D" id="1.20.120.290">
    <property type="entry name" value="Oxygen-evolving enhancer protein 3 (PsbQ), four-helix up-down bundle"/>
    <property type="match status" value="1"/>
</dbReference>
<sequence>MKLTLATLCTVLAAASAFAPAPSMKSSTELNMKNEPTSRLQFIQQSVAAATAFTLLPTPANAAKYGSFGAGSPEVLDPATAIIDDEILASEAVQKAFAAVKNYKASVEAMKATLDKDDQADIGPAVRKELDFVQLRTDLNTLNTAFDEDTQRGTDRLVRLIMQDVTELETANKQKSGVKRSEIRLNIMYGKLEKLNKAFSDYLAFV</sequence>
<dbReference type="Proteomes" id="UP001054902">
    <property type="component" value="Unassembled WGS sequence"/>
</dbReference>
<keyword evidence="4" id="KW-1185">Reference proteome</keyword>
<evidence type="ECO:0000256" key="2">
    <source>
        <dbReference type="SAM" id="SignalP"/>
    </source>
</evidence>
<feature type="signal peptide" evidence="2">
    <location>
        <begin position="1"/>
        <end position="17"/>
    </location>
</feature>
<dbReference type="AlphaFoldDB" id="A0AAD3H408"/>
<evidence type="ECO:0000313" key="3">
    <source>
        <dbReference type="EMBL" id="GFH49550.1"/>
    </source>
</evidence>
<keyword evidence="2" id="KW-0732">Signal</keyword>
<organism evidence="3 4">
    <name type="scientific">Chaetoceros tenuissimus</name>
    <dbReference type="NCBI Taxonomy" id="426638"/>
    <lineage>
        <taxon>Eukaryota</taxon>
        <taxon>Sar</taxon>
        <taxon>Stramenopiles</taxon>
        <taxon>Ochrophyta</taxon>
        <taxon>Bacillariophyta</taxon>
        <taxon>Coscinodiscophyceae</taxon>
        <taxon>Chaetocerotophycidae</taxon>
        <taxon>Chaetocerotales</taxon>
        <taxon>Chaetocerotaceae</taxon>
        <taxon>Chaetoceros</taxon>
    </lineage>
</organism>
<evidence type="ECO:0000256" key="1">
    <source>
        <dbReference type="ARBA" id="ARBA00023078"/>
    </source>
</evidence>
<comment type="caution">
    <text evidence="3">The sequence shown here is derived from an EMBL/GenBank/DDBJ whole genome shotgun (WGS) entry which is preliminary data.</text>
</comment>
<keyword evidence="1" id="KW-0793">Thylakoid</keyword>
<dbReference type="SUPFAM" id="SSF101112">
    <property type="entry name" value="Oxygen-evolving enhancer protein 3"/>
    <property type="match status" value="1"/>
</dbReference>
<dbReference type="EMBL" id="BLLK01000038">
    <property type="protein sequence ID" value="GFH49550.1"/>
    <property type="molecule type" value="Genomic_DNA"/>
</dbReference>
<reference evidence="3 4" key="1">
    <citation type="journal article" date="2021" name="Sci. Rep.">
        <title>The genome of the diatom Chaetoceros tenuissimus carries an ancient integrated fragment of an extant virus.</title>
        <authorList>
            <person name="Hongo Y."/>
            <person name="Kimura K."/>
            <person name="Takaki Y."/>
            <person name="Yoshida Y."/>
            <person name="Baba S."/>
            <person name="Kobayashi G."/>
            <person name="Nagasaki K."/>
            <person name="Hano T."/>
            <person name="Tomaru Y."/>
        </authorList>
    </citation>
    <scope>NUCLEOTIDE SEQUENCE [LARGE SCALE GENOMIC DNA]</scope>
    <source>
        <strain evidence="3 4">NIES-3715</strain>
    </source>
</reference>
<protein>
    <submittedName>
        <fullName evidence="3">Uncharacterized protein</fullName>
    </submittedName>
</protein>
<name>A0AAD3H408_9STRA</name>
<evidence type="ECO:0000313" key="4">
    <source>
        <dbReference type="Proteomes" id="UP001054902"/>
    </source>
</evidence>
<gene>
    <name evidence="3" type="ORF">CTEN210_06026</name>
</gene>
<accession>A0AAD3H408</accession>